<dbReference type="InterPro" id="IPR009057">
    <property type="entry name" value="Homeodomain-like_sf"/>
</dbReference>
<comment type="caution">
    <text evidence="10">The sequence shown here is derived from an EMBL/GenBank/DDBJ whole genome shotgun (WGS) entry which is preliminary data.</text>
</comment>
<reference evidence="10 11" key="1">
    <citation type="submission" date="2022-03" db="EMBL/GenBank/DDBJ databases">
        <authorList>
            <person name="Nunn A."/>
            <person name="Chopra R."/>
            <person name="Nunn A."/>
            <person name="Contreras Garrido A."/>
        </authorList>
    </citation>
    <scope>NUCLEOTIDE SEQUENCE [LARGE SCALE GENOMIC DNA]</scope>
</reference>
<keyword evidence="2" id="KW-0677">Repeat</keyword>
<dbReference type="PROSITE" id="PS51294">
    <property type="entry name" value="HTH_MYB"/>
    <property type="match status" value="1"/>
</dbReference>
<protein>
    <submittedName>
        <fullName evidence="10">Uncharacterized protein</fullName>
    </submittedName>
</protein>
<name>A0AAU9RHN4_THLAR</name>
<dbReference type="SUPFAM" id="SSF46689">
    <property type="entry name" value="Homeodomain-like"/>
    <property type="match status" value="1"/>
</dbReference>
<keyword evidence="3" id="KW-0805">Transcription regulation</keyword>
<dbReference type="PANTHER" id="PTHR48000">
    <property type="entry name" value="OS09G0431300 PROTEIN"/>
    <property type="match status" value="1"/>
</dbReference>
<sequence length="185" mass="20871">MRWSIIAAQLPGRTDNDIKNYWNTKLKKKLLGRRRHSTALNPLSKLNGPEVEHNSAAQVLTNSALERFHLHILLQNPKTPLSFYPNPSLQCPDQSTNHFINSIVSPSPTEMDKYQNHLWGSGGATAEITSNIDTPQQDANLMAGFDWLFNDQLESKSPSWDYDSAFQSEGMYGQDCNYGLGYNNL</sequence>
<comment type="subcellular location">
    <subcellularLocation>
        <location evidence="1">Nucleus</location>
    </subcellularLocation>
</comment>
<dbReference type="InterPro" id="IPR017930">
    <property type="entry name" value="Myb_dom"/>
</dbReference>
<evidence type="ECO:0000256" key="4">
    <source>
        <dbReference type="ARBA" id="ARBA00023125"/>
    </source>
</evidence>
<feature type="domain" description="HTH myb-type" evidence="9">
    <location>
        <begin position="1"/>
        <end position="30"/>
    </location>
</feature>
<evidence type="ECO:0000313" key="10">
    <source>
        <dbReference type="EMBL" id="CAH2042845.1"/>
    </source>
</evidence>
<keyword evidence="11" id="KW-1185">Reference proteome</keyword>
<dbReference type="PROSITE" id="PS50090">
    <property type="entry name" value="MYB_LIKE"/>
    <property type="match status" value="1"/>
</dbReference>
<proteinExistence type="predicted"/>
<organism evidence="10 11">
    <name type="scientific">Thlaspi arvense</name>
    <name type="common">Field penny-cress</name>
    <dbReference type="NCBI Taxonomy" id="13288"/>
    <lineage>
        <taxon>Eukaryota</taxon>
        <taxon>Viridiplantae</taxon>
        <taxon>Streptophyta</taxon>
        <taxon>Embryophyta</taxon>
        <taxon>Tracheophyta</taxon>
        <taxon>Spermatophyta</taxon>
        <taxon>Magnoliopsida</taxon>
        <taxon>eudicotyledons</taxon>
        <taxon>Gunneridae</taxon>
        <taxon>Pentapetalae</taxon>
        <taxon>rosids</taxon>
        <taxon>malvids</taxon>
        <taxon>Brassicales</taxon>
        <taxon>Brassicaceae</taxon>
        <taxon>Thlaspideae</taxon>
        <taxon>Thlaspi</taxon>
    </lineage>
</organism>
<evidence type="ECO:0000256" key="7">
    <source>
        <dbReference type="ARBA" id="ARBA00023242"/>
    </source>
</evidence>
<evidence type="ECO:0000256" key="5">
    <source>
        <dbReference type="ARBA" id="ARBA00023159"/>
    </source>
</evidence>
<gene>
    <name evidence="10" type="ORF">TAV2_LOCUS4805</name>
</gene>
<evidence type="ECO:0000256" key="1">
    <source>
        <dbReference type="ARBA" id="ARBA00004123"/>
    </source>
</evidence>
<dbReference type="Proteomes" id="UP000836841">
    <property type="component" value="Unassembled WGS sequence"/>
</dbReference>
<keyword evidence="4" id="KW-0238">DNA-binding</keyword>
<dbReference type="InterPro" id="IPR001005">
    <property type="entry name" value="SANT/Myb"/>
</dbReference>
<keyword evidence="7" id="KW-0539">Nucleus</keyword>
<evidence type="ECO:0000259" key="8">
    <source>
        <dbReference type="PROSITE" id="PS50090"/>
    </source>
</evidence>
<dbReference type="PANTHER" id="PTHR48000:SF46">
    <property type="entry name" value="TRANSCRIPTION FACTOR MYB36"/>
    <property type="match status" value="1"/>
</dbReference>
<feature type="domain" description="Myb-like" evidence="8">
    <location>
        <begin position="1"/>
        <end position="26"/>
    </location>
</feature>
<accession>A0AAU9RHN4</accession>
<dbReference type="Pfam" id="PF00249">
    <property type="entry name" value="Myb_DNA-binding"/>
    <property type="match status" value="1"/>
</dbReference>
<keyword evidence="5" id="KW-0010">Activator</keyword>
<keyword evidence="6" id="KW-0804">Transcription</keyword>
<evidence type="ECO:0000256" key="6">
    <source>
        <dbReference type="ARBA" id="ARBA00023163"/>
    </source>
</evidence>
<dbReference type="CDD" id="cd00167">
    <property type="entry name" value="SANT"/>
    <property type="match status" value="1"/>
</dbReference>
<dbReference type="GO" id="GO:0005634">
    <property type="term" value="C:nucleus"/>
    <property type="evidence" value="ECO:0007669"/>
    <property type="project" value="UniProtKB-SubCell"/>
</dbReference>
<dbReference type="AlphaFoldDB" id="A0AAU9RHN4"/>
<dbReference type="Gene3D" id="1.10.10.60">
    <property type="entry name" value="Homeodomain-like"/>
    <property type="match status" value="1"/>
</dbReference>
<evidence type="ECO:0000256" key="2">
    <source>
        <dbReference type="ARBA" id="ARBA00022737"/>
    </source>
</evidence>
<evidence type="ECO:0000259" key="9">
    <source>
        <dbReference type="PROSITE" id="PS51294"/>
    </source>
</evidence>
<evidence type="ECO:0000256" key="3">
    <source>
        <dbReference type="ARBA" id="ARBA00023015"/>
    </source>
</evidence>
<dbReference type="GO" id="GO:0003677">
    <property type="term" value="F:DNA binding"/>
    <property type="evidence" value="ECO:0007669"/>
    <property type="project" value="UniProtKB-KW"/>
</dbReference>
<dbReference type="EMBL" id="CAJVSB020000198">
    <property type="protein sequence ID" value="CAH2042845.1"/>
    <property type="molecule type" value="Genomic_DNA"/>
</dbReference>
<evidence type="ECO:0000313" key="11">
    <source>
        <dbReference type="Proteomes" id="UP000836841"/>
    </source>
</evidence>